<keyword evidence="1" id="KW-0472">Membrane</keyword>
<proteinExistence type="predicted"/>
<dbReference type="Gene3D" id="1.10.10.10">
    <property type="entry name" value="Winged helix-like DNA-binding domain superfamily/Winged helix DNA-binding domain"/>
    <property type="match status" value="1"/>
</dbReference>
<keyword evidence="1" id="KW-1133">Transmembrane helix</keyword>
<evidence type="ECO:0000313" key="3">
    <source>
        <dbReference type="Proteomes" id="UP000501451"/>
    </source>
</evidence>
<dbReference type="KEGG" id="jar:G7057_10175"/>
<dbReference type="AlphaFoldDB" id="A0A6G7KBY2"/>
<reference evidence="2 3" key="1">
    <citation type="journal article" date="2017" name="Int. J. Syst. Evol. Microbiol.">
        <title>Jeotgalibaca porci sp. nov. and Jeotgalibaca arthritidis sp. nov., isolated from pigs, and emended description of the genus Jeotgalibaca.</title>
        <authorList>
            <person name="Zamora L."/>
            <person name="Perez-Sancho M."/>
            <person name="Dominguez L."/>
            <person name="Fernandez-Garayzabal J.F."/>
            <person name="Vela A.I."/>
        </authorList>
    </citation>
    <scope>NUCLEOTIDE SEQUENCE [LARGE SCALE GENOMIC DNA]</scope>
    <source>
        <strain evidence="2 3">CECT 9157</strain>
    </source>
</reference>
<sequence length="120" mass="13605">MNLWILVIILLVIAVVLLIISFFAKEDDHALLTEIGTFTLQMTEDMHGLKNRIVAIEKSLSEEENNEPEELPIKKLNAITKQHAITLHQKGKTIDEIAEQLVLPETTVQLILDNHQESTN</sequence>
<organism evidence="2 3">
    <name type="scientific">Jeotgalibaca arthritidis</name>
    <dbReference type="NCBI Taxonomy" id="1868794"/>
    <lineage>
        <taxon>Bacteria</taxon>
        <taxon>Bacillati</taxon>
        <taxon>Bacillota</taxon>
        <taxon>Bacilli</taxon>
        <taxon>Lactobacillales</taxon>
        <taxon>Carnobacteriaceae</taxon>
        <taxon>Jeotgalibaca</taxon>
    </lineage>
</organism>
<protein>
    <submittedName>
        <fullName evidence="2">Uncharacterized protein</fullName>
    </submittedName>
</protein>
<dbReference type="RefSeq" id="WP_166163468.1">
    <property type="nucleotide sequence ID" value="NZ_CP049740.1"/>
</dbReference>
<dbReference type="Proteomes" id="UP000501451">
    <property type="component" value="Chromosome"/>
</dbReference>
<dbReference type="InterPro" id="IPR036388">
    <property type="entry name" value="WH-like_DNA-bd_sf"/>
</dbReference>
<feature type="transmembrane region" description="Helical" evidence="1">
    <location>
        <begin position="6"/>
        <end position="24"/>
    </location>
</feature>
<evidence type="ECO:0000256" key="1">
    <source>
        <dbReference type="SAM" id="Phobius"/>
    </source>
</evidence>
<dbReference type="EMBL" id="CP049740">
    <property type="protein sequence ID" value="QII82765.1"/>
    <property type="molecule type" value="Genomic_DNA"/>
</dbReference>
<evidence type="ECO:0000313" key="2">
    <source>
        <dbReference type="EMBL" id="QII82765.1"/>
    </source>
</evidence>
<keyword evidence="3" id="KW-1185">Reference proteome</keyword>
<name>A0A6G7KBY2_9LACT</name>
<gene>
    <name evidence="2" type="ORF">G7057_10175</name>
</gene>
<keyword evidence="1" id="KW-0812">Transmembrane</keyword>
<accession>A0A6G7KBY2</accession>